<evidence type="ECO:0000256" key="1">
    <source>
        <dbReference type="SAM" id="MobiDB-lite"/>
    </source>
</evidence>
<dbReference type="Pfam" id="PF01443">
    <property type="entry name" value="Viral_helicase1"/>
    <property type="match status" value="1"/>
</dbReference>
<feature type="region of interest" description="Disordered" evidence="1">
    <location>
        <begin position="20"/>
        <end position="70"/>
    </location>
</feature>
<dbReference type="PROSITE" id="PS51657">
    <property type="entry name" value="PSRV_HELICASE"/>
    <property type="match status" value="1"/>
</dbReference>
<proteinExistence type="predicted"/>
<dbReference type="EMBL" id="AF447396">
    <property type="protein sequence ID" value="AAO15494.1"/>
    <property type="molecule type" value="Genomic_RNA"/>
</dbReference>
<dbReference type="InterPro" id="IPR027351">
    <property type="entry name" value="(+)RNA_virus_helicase_core_dom"/>
</dbReference>
<name>Q8B100_9VIRU</name>
<feature type="domain" description="(+)RNA virus helicase C-terminal" evidence="2">
    <location>
        <begin position="156"/>
        <end position="440"/>
    </location>
</feature>
<evidence type="ECO:0000259" key="2">
    <source>
        <dbReference type="PROSITE" id="PS51657"/>
    </source>
</evidence>
<feature type="compositionally biased region" description="Basic and acidic residues" evidence="1">
    <location>
        <begin position="44"/>
        <end position="64"/>
    </location>
</feature>
<accession>Q8B100</accession>
<organism evidence="3">
    <name type="scientific">Indian peanut clump virus D</name>
    <dbReference type="NCBI Taxonomy" id="119104"/>
    <lineage>
        <taxon>Viruses</taxon>
        <taxon>Riboviria</taxon>
        <taxon>Orthornavirae</taxon>
        <taxon>Kitrinoviricota</taxon>
        <taxon>Alsuviricetes</taxon>
        <taxon>Martellivirales</taxon>
        <taxon>Virgaviridae</taxon>
        <taxon>Pecluvirus</taxon>
        <taxon>Pecluvirus indicum</taxon>
        <taxon>Indian peanut clump virus</taxon>
    </lineage>
</organism>
<dbReference type="Gene3D" id="3.40.50.300">
    <property type="entry name" value="P-loop containing nucleotide triphosphate hydrolases"/>
    <property type="match status" value="2"/>
</dbReference>
<dbReference type="GO" id="GO:0005524">
    <property type="term" value="F:ATP binding"/>
    <property type="evidence" value="ECO:0007669"/>
    <property type="project" value="InterPro"/>
</dbReference>
<sequence>MCLLSLLSLAMSWQRKGAVDGAVFGGNGSKPLDAKKKKKNAKRAPKDKAKASPEGATREEKYPPEDDYSPEFVEDFRRSVANEKFQKSERRNGYDQVRLGSDNFVGDDPLKVIADEAVAAGFQATGKVMKRFPADVFERSKFIGMYDRHLTALRDKACCKGERDQVQSKLIQTRTLAPTCAFLAGTVTGVPGSGKSTLLKKVQKKLKNSVCLLANKELKGDFAGVPSVFSVEEMLLTAVPSKFNVMLVDEYTLVQSAEILLLQRKLEAKIVVLFGDREQGNTNKLTSPEWLHVPIVFSSDLSYRFGSETAKFCSDQGFSLQGKGSEDKVVTGDYEGEGEDTEVNLCFTEETRKDLAEVQVEAFLVSSVQGKTFPSVSLFVREGDKQAFSDPHLRLVAITRHRKLLSIRADPEVWISFMFATREGEKVDTHCYGEEHCPDETE</sequence>
<evidence type="ECO:0000313" key="3">
    <source>
        <dbReference type="EMBL" id="AAO15494.1"/>
    </source>
</evidence>
<dbReference type="SUPFAM" id="SSF52540">
    <property type="entry name" value="P-loop containing nucleoside triphosphate hydrolases"/>
    <property type="match status" value="1"/>
</dbReference>
<dbReference type="InterPro" id="IPR027417">
    <property type="entry name" value="P-loop_NTPase"/>
</dbReference>
<reference evidence="3" key="1">
    <citation type="journal article" date="2003" name="Arch. Virol.">
        <title>Molecular diversity of RNA-2 genome segments in pecluviruses causing peanut clump disease in West Africa and India.</title>
        <authorList>
            <person name="Naidu R.A."/>
            <person name="Sawyer S."/>
            <person name="Deom C.M."/>
        </authorList>
    </citation>
    <scope>NUCLEOTIDE SEQUENCE</scope>
    <source>
        <strain evidence="3">D</strain>
    </source>
</reference>
<protein>
    <submittedName>
        <fullName evidence="3">p49</fullName>
    </submittedName>
</protein>